<evidence type="ECO:0000313" key="16">
    <source>
        <dbReference type="EMBL" id="OPX56798.1"/>
    </source>
</evidence>
<keyword evidence="16" id="KW-0969">Cilium</keyword>
<evidence type="ECO:0000313" key="17">
    <source>
        <dbReference type="Proteomes" id="UP000191418"/>
    </source>
</evidence>
<evidence type="ECO:0000256" key="10">
    <source>
        <dbReference type="ARBA" id="ARBA00023136"/>
    </source>
</evidence>
<evidence type="ECO:0000256" key="5">
    <source>
        <dbReference type="ARBA" id="ARBA00022475"/>
    </source>
</evidence>
<keyword evidence="16" id="KW-0282">Flagellum</keyword>
<comment type="subcellular location">
    <subcellularLocation>
        <location evidence="1">Cell membrane</location>
        <topology evidence="1">Peripheral membrane protein</topology>
        <orientation evidence="1">Cytoplasmic side</orientation>
    </subcellularLocation>
</comment>
<evidence type="ECO:0000256" key="2">
    <source>
        <dbReference type="ARBA" id="ARBA00008531"/>
    </source>
</evidence>
<evidence type="ECO:0000256" key="7">
    <source>
        <dbReference type="ARBA" id="ARBA00022795"/>
    </source>
</evidence>
<evidence type="ECO:0000256" key="4">
    <source>
        <dbReference type="ARBA" id="ARBA00022448"/>
    </source>
</evidence>
<comment type="similarity">
    <text evidence="2">Belongs to the GTP-binding SRP family.</text>
</comment>
<keyword evidence="8" id="KW-0653">Protein transport</keyword>
<evidence type="ECO:0000256" key="13">
    <source>
        <dbReference type="NCBIfam" id="TIGR03499"/>
    </source>
</evidence>
<feature type="domain" description="AAA+ ATPase" evidence="14">
    <location>
        <begin position="212"/>
        <end position="382"/>
    </location>
</feature>
<accession>A0A1T4L5C2</accession>
<dbReference type="GO" id="GO:0005047">
    <property type="term" value="F:signal recognition particle binding"/>
    <property type="evidence" value="ECO:0007669"/>
    <property type="project" value="TreeGrafter"/>
</dbReference>
<evidence type="ECO:0000256" key="9">
    <source>
        <dbReference type="ARBA" id="ARBA00023134"/>
    </source>
</evidence>
<dbReference type="GO" id="GO:0005525">
    <property type="term" value="F:GTP binding"/>
    <property type="evidence" value="ECO:0007669"/>
    <property type="project" value="UniProtKB-UniRule"/>
</dbReference>
<dbReference type="NCBIfam" id="TIGR03499">
    <property type="entry name" value="FlhF"/>
    <property type="match status" value="1"/>
</dbReference>
<name>A0A1T4L5C2_9GAMM</name>
<sequence>MKVKRFFAPDMRQAMKLVRDEFGSDAAILSNNKVAGGVEIVTAVDYDNNILSQSTQSLADTDTLTESLAEALSKARDVIDNAGKESDSIAYSNTKDRSAQNDQQAEALVDSLGRSKRRSSSEDAAVRAMQSEIQGLRELLREQMKESMAERKPVEAMMIKRLKRLGISERFSYRVLEGLNLSESEGFGAAWDKATSQIIASIQTVSGDQVDQGGVIALMGSTGIGKTTTIGKLAARYVLKYGQDSLALVTTDCYRVAAYEQLRTFGRILGVPVRVVDERHGLDATLKSLKSKALVLIDTAGLSAQDPNLKAQFDLLSSASSRIKKYLVLSATSQEQVMQSSYDVFQSQGLNGCIVTKLDEAESIGEVLSVLADNRLPLAYVADGQKIPDDIRLAEAQALVSRALELLERTEGHSSAVDR</sequence>
<evidence type="ECO:0000256" key="6">
    <source>
        <dbReference type="ARBA" id="ARBA00022741"/>
    </source>
</evidence>
<dbReference type="CDD" id="cd17873">
    <property type="entry name" value="FlhF"/>
    <property type="match status" value="1"/>
</dbReference>
<dbReference type="InterPro" id="IPR000897">
    <property type="entry name" value="SRP54_GTPase_dom"/>
</dbReference>
<dbReference type="Gene3D" id="3.40.50.300">
    <property type="entry name" value="P-loop containing nucleotide triphosphate hydrolases"/>
    <property type="match status" value="1"/>
</dbReference>
<comment type="caution">
    <text evidence="16">The sequence shown here is derived from an EMBL/GenBank/DDBJ whole genome shotgun (WGS) entry which is preliminary data.</text>
</comment>
<dbReference type="SMART" id="SM00962">
    <property type="entry name" value="SRP54"/>
    <property type="match status" value="1"/>
</dbReference>
<dbReference type="AlphaFoldDB" id="A0A1T4L5C2"/>
<organism evidence="16 17">
    <name type="scientific">Oceanospirillum multiglobuliferum</name>
    <dbReference type="NCBI Taxonomy" id="64969"/>
    <lineage>
        <taxon>Bacteria</taxon>
        <taxon>Pseudomonadati</taxon>
        <taxon>Pseudomonadota</taxon>
        <taxon>Gammaproteobacteria</taxon>
        <taxon>Oceanospirillales</taxon>
        <taxon>Oceanospirillaceae</taxon>
        <taxon>Oceanospirillum</taxon>
    </lineage>
</organism>
<keyword evidence="6" id="KW-0547">Nucleotide-binding</keyword>
<dbReference type="GO" id="GO:0003924">
    <property type="term" value="F:GTPase activity"/>
    <property type="evidence" value="ECO:0007669"/>
    <property type="project" value="UniProtKB-UniRule"/>
</dbReference>
<evidence type="ECO:0000256" key="11">
    <source>
        <dbReference type="ARBA" id="ARBA00023225"/>
    </source>
</evidence>
<dbReference type="PANTHER" id="PTHR43134">
    <property type="entry name" value="SIGNAL RECOGNITION PARTICLE RECEPTOR SUBUNIT ALPHA"/>
    <property type="match status" value="1"/>
</dbReference>
<dbReference type="EMBL" id="MTSM01000002">
    <property type="protein sequence ID" value="OPX56798.1"/>
    <property type="molecule type" value="Genomic_DNA"/>
</dbReference>
<dbReference type="GO" id="GO:0006614">
    <property type="term" value="P:SRP-dependent cotranslational protein targeting to membrane"/>
    <property type="evidence" value="ECO:0007669"/>
    <property type="project" value="UniProtKB-UniRule"/>
</dbReference>
<dbReference type="GO" id="GO:0015031">
    <property type="term" value="P:protein transport"/>
    <property type="evidence" value="ECO:0007669"/>
    <property type="project" value="UniProtKB-KW"/>
</dbReference>
<dbReference type="SUPFAM" id="SSF52540">
    <property type="entry name" value="P-loop containing nucleoside triphosphate hydrolases"/>
    <property type="match status" value="1"/>
</dbReference>
<feature type="domain" description="SRP54-type proteins GTP-binding" evidence="15">
    <location>
        <begin position="213"/>
        <end position="405"/>
    </location>
</feature>
<dbReference type="Pfam" id="PF00448">
    <property type="entry name" value="SRP54"/>
    <property type="match status" value="1"/>
</dbReference>
<keyword evidence="11" id="KW-1006">Bacterial flagellum protein export</keyword>
<evidence type="ECO:0000256" key="8">
    <source>
        <dbReference type="ARBA" id="ARBA00022927"/>
    </source>
</evidence>
<keyword evidence="10" id="KW-0472">Membrane</keyword>
<dbReference type="FunFam" id="3.40.50.300:FF:000695">
    <property type="entry name" value="Flagellar biosynthesis regulator FlhF"/>
    <property type="match status" value="1"/>
</dbReference>
<dbReference type="STRING" id="64969.SAMN02745127_00305"/>
<evidence type="ECO:0000256" key="1">
    <source>
        <dbReference type="ARBA" id="ARBA00004413"/>
    </source>
</evidence>
<dbReference type="RefSeq" id="WP_078743933.1">
    <property type="nucleotide sequence ID" value="NZ_FUXG01000002.1"/>
</dbReference>
<reference evidence="16 17" key="1">
    <citation type="submission" date="2017-01" db="EMBL/GenBank/DDBJ databases">
        <title>Genome Sequencing of a Marine Spirillum, Oceanospirillum multiglobuliferum ATCC 33336, from Japan.</title>
        <authorList>
            <person name="Carney J.G."/>
            <person name="Trachtenberg A.M."/>
            <person name="Rheaume B.A."/>
            <person name="Linnane J.D."/>
            <person name="Pitts N.L."/>
            <person name="Mykles D.L."/>
            <person name="Maclea K.S."/>
        </authorList>
    </citation>
    <scope>NUCLEOTIDE SEQUENCE [LARGE SCALE GENOMIC DNA]</scope>
    <source>
        <strain evidence="16 17">ATCC 33336</strain>
    </source>
</reference>
<keyword evidence="5" id="KW-1003">Cell membrane</keyword>
<keyword evidence="16" id="KW-0966">Cell projection</keyword>
<dbReference type="Gene3D" id="1.20.120.1380">
    <property type="entry name" value="Flagellar FlhF biosynthesis protein, N domain"/>
    <property type="match status" value="1"/>
</dbReference>
<gene>
    <name evidence="16" type="ORF">BTE48_02675</name>
</gene>
<dbReference type="GO" id="GO:0005886">
    <property type="term" value="C:plasma membrane"/>
    <property type="evidence" value="ECO:0007669"/>
    <property type="project" value="UniProtKB-SubCell"/>
</dbReference>
<dbReference type="InterPro" id="IPR020006">
    <property type="entry name" value="FlhF"/>
</dbReference>
<evidence type="ECO:0000256" key="3">
    <source>
        <dbReference type="ARBA" id="ARBA00014919"/>
    </source>
</evidence>
<keyword evidence="9" id="KW-0342">GTP-binding</keyword>
<keyword evidence="17" id="KW-1185">Reference proteome</keyword>
<dbReference type="OrthoDB" id="9778554at2"/>
<dbReference type="InterPro" id="IPR047040">
    <property type="entry name" value="FlhF__GTPase_dom"/>
</dbReference>
<evidence type="ECO:0000259" key="14">
    <source>
        <dbReference type="SMART" id="SM00382"/>
    </source>
</evidence>
<evidence type="ECO:0000259" key="15">
    <source>
        <dbReference type="SMART" id="SM00962"/>
    </source>
</evidence>
<dbReference type="GO" id="GO:0044781">
    <property type="term" value="P:bacterial-type flagellum organization"/>
    <property type="evidence" value="ECO:0007669"/>
    <property type="project" value="UniProtKB-UniRule"/>
</dbReference>
<dbReference type="SMART" id="SM00382">
    <property type="entry name" value="AAA"/>
    <property type="match status" value="1"/>
</dbReference>
<keyword evidence="7" id="KW-1005">Bacterial flagellum biogenesis</keyword>
<dbReference type="InterPro" id="IPR027417">
    <property type="entry name" value="P-loop_NTPase"/>
</dbReference>
<proteinExistence type="inferred from homology"/>
<dbReference type="PANTHER" id="PTHR43134:SF3">
    <property type="entry name" value="FLAGELLAR BIOSYNTHESIS PROTEIN FLHF"/>
    <property type="match status" value="1"/>
</dbReference>
<dbReference type="InterPro" id="IPR003593">
    <property type="entry name" value="AAA+_ATPase"/>
</dbReference>
<dbReference type="Proteomes" id="UP000191418">
    <property type="component" value="Unassembled WGS sequence"/>
</dbReference>
<protein>
    <recommendedName>
        <fullName evidence="3 13">Flagellar biosynthesis protein FlhF</fullName>
    </recommendedName>
</protein>
<comment type="function">
    <text evidence="12">Necessary for flagellar biosynthesis. May be involved in translocation of the flagellum.</text>
</comment>
<evidence type="ECO:0000256" key="12">
    <source>
        <dbReference type="ARBA" id="ARBA00025337"/>
    </source>
</evidence>
<keyword evidence="4" id="KW-0813">Transport</keyword>